<feature type="domain" description="HhH-GPD" evidence="5">
    <location>
        <begin position="174"/>
        <end position="334"/>
    </location>
</feature>
<evidence type="ECO:0000313" key="7">
    <source>
        <dbReference type="Proteomes" id="UP000018144"/>
    </source>
</evidence>
<keyword evidence="3" id="KW-0234">DNA repair</keyword>
<dbReference type="GO" id="GO:0032131">
    <property type="term" value="F:alkylated DNA binding"/>
    <property type="evidence" value="ECO:0007669"/>
    <property type="project" value="TreeGrafter"/>
</dbReference>
<evidence type="ECO:0000256" key="1">
    <source>
        <dbReference type="ARBA" id="ARBA00010817"/>
    </source>
</evidence>
<organism evidence="6 7">
    <name type="scientific">Pyronema omphalodes (strain CBS 100304)</name>
    <name type="common">Pyronema confluens</name>
    <dbReference type="NCBI Taxonomy" id="1076935"/>
    <lineage>
        <taxon>Eukaryota</taxon>
        <taxon>Fungi</taxon>
        <taxon>Dikarya</taxon>
        <taxon>Ascomycota</taxon>
        <taxon>Pezizomycotina</taxon>
        <taxon>Pezizomycetes</taxon>
        <taxon>Pezizales</taxon>
        <taxon>Pyronemataceae</taxon>
        <taxon>Pyronema</taxon>
    </lineage>
</organism>
<feature type="compositionally biased region" description="Low complexity" evidence="4">
    <location>
        <begin position="26"/>
        <end position="53"/>
    </location>
</feature>
<evidence type="ECO:0000256" key="3">
    <source>
        <dbReference type="ARBA" id="ARBA00023204"/>
    </source>
</evidence>
<dbReference type="AlphaFoldDB" id="U4KUU1"/>
<reference evidence="6 7" key="1">
    <citation type="journal article" date="2013" name="PLoS Genet.">
        <title>The genome and development-dependent transcriptomes of Pyronema confluens: a window into fungal evolution.</title>
        <authorList>
            <person name="Traeger S."/>
            <person name="Altegoer F."/>
            <person name="Freitag M."/>
            <person name="Gabaldon T."/>
            <person name="Kempken F."/>
            <person name="Kumar A."/>
            <person name="Marcet-Houben M."/>
            <person name="Poggeler S."/>
            <person name="Stajich J.E."/>
            <person name="Nowrousian M."/>
        </authorList>
    </citation>
    <scope>NUCLEOTIDE SEQUENCE [LARGE SCALE GENOMIC DNA]</scope>
    <source>
        <strain evidence="7">CBS 100304</strain>
        <tissue evidence="6">Vegetative mycelium</tissue>
    </source>
</reference>
<feature type="region of interest" description="Disordered" evidence="4">
    <location>
        <begin position="1"/>
        <end position="66"/>
    </location>
</feature>
<dbReference type="FunFam" id="1.10.340.30:FF:000004">
    <property type="entry name" value="DNA-3-methyladenine glycosylase II"/>
    <property type="match status" value="1"/>
</dbReference>
<dbReference type="GO" id="GO:0006285">
    <property type="term" value="P:base-excision repair, AP site formation"/>
    <property type="evidence" value="ECO:0007669"/>
    <property type="project" value="TreeGrafter"/>
</dbReference>
<dbReference type="Pfam" id="PF00730">
    <property type="entry name" value="HhH-GPD"/>
    <property type="match status" value="1"/>
</dbReference>
<dbReference type="InterPro" id="IPR051912">
    <property type="entry name" value="Alkylbase_DNA_Glycosylase/TA"/>
</dbReference>
<dbReference type="InterPro" id="IPR011257">
    <property type="entry name" value="DNA_glycosylase"/>
</dbReference>
<dbReference type="GO" id="GO:0043916">
    <property type="term" value="F:DNA-7-methylguanine glycosylase activity"/>
    <property type="evidence" value="ECO:0007669"/>
    <property type="project" value="TreeGrafter"/>
</dbReference>
<dbReference type="GO" id="GO:0008725">
    <property type="term" value="F:DNA-3-methyladenine glycosylase activity"/>
    <property type="evidence" value="ECO:0007669"/>
    <property type="project" value="TreeGrafter"/>
</dbReference>
<keyword evidence="7" id="KW-1185">Reference proteome</keyword>
<dbReference type="GO" id="GO:0006307">
    <property type="term" value="P:DNA alkylation repair"/>
    <property type="evidence" value="ECO:0007669"/>
    <property type="project" value="TreeGrafter"/>
</dbReference>
<evidence type="ECO:0000256" key="2">
    <source>
        <dbReference type="ARBA" id="ARBA00022763"/>
    </source>
</evidence>
<gene>
    <name evidence="6" type="ORF">PCON_03859</name>
</gene>
<dbReference type="OrthoDB" id="415889at2759"/>
<dbReference type="Proteomes" id="UP000018144">
    <property type="component" value="Unassembled WGS sequence"/>
</dbReference>
<dbReference type="CDD" id="cd00056">
    <property type="entry name" value="ENDO3c"/>
    <property type="match status" value="1"/>
</dbReference>
<dbReference type="PANTHER" id="PTHR43003:SF5">
    <property type="entry name" value="DNA-3-METHYLADENINE GLYCOSYLASE"/>
    <property type="match status" value="1"/>
</dbReference>
<sequence>MAPTTRRAAAGALTHLKASKSRGVTKKSSTSKLHTTTASTNASNAGLANASTSRSPMPRSISTEDIRSDFAIPQTIPISELETLPASSRKIVPTATTVPLLISNDATTATIAEPIASSSATASTDNILSKALSHLIQIDPRFAPLIEKHPCPLFTPGGLAEVQDPFASLCSGVISQQVSGAAAKSIKAKFIALFTDELHGGLFPSPEMVLRKDIPTLRTAGLSERKAEYVLAVAQAFVSKQITAELLAAGTDSEVTSALTAIRGIGQWSAEMFLMFCLRRWDVFSTGDLGIARGMAAFAGMDVAKLKKGKGKWKYMPEKEMKEMAERYRPYRSFVLLVYVEG</sequence>
<dbReference type="GO" id="GO:0032993">
    <property type="term" value="C:protein-DNA complex"/>
    <property type="evidence" value="ECO:0007669"/>
    <property type="project" value="TreeGrafter"/>
</dbReference>
<keyword evidence="2" id="KW-0227">DNA damage</keyword>
<evidence type="ECO:0000256" key="4">
    <source>
        <dbReference type="SAM" id="MobiDB-lite"/>
    </source>
</evidence>
<evidence type="ECO:0000259" key="5">
    <source>
        <dbReference type="SMART" id="SM00478"/>
    </source>
</evidence>
<name>U4KUU1_PYROM</name>
<dbReference type="Gene3D" id="1.10.1670.40">
    <property type="match status" value="1"/>
</dbReference>
<dbReference type="eggNOG" id="KOG1918">
    <property type="taxonomic scope" value="Eukaryota"/>
</dbReference>
<dbReference type="InterPro" id="IPR003265">
    <property type="entry name" value="HhH-GPD_domain"/>
</dbReference>
<dbReference type="GO" id="GO:0005634">
    <property type="term" value="C:nucleus"/>
    <property type="evidence" value="ECO:0007669"/>
    <property type="project" value="TreeGrafter"/>
</dbReference>
<evidence type="ECO:0000313" key="6">
    <source>
        <dbReference type="EMBL" id="CCX04877.1"/>
    </source>
</evidence>
<comment type="similarity">
    <text evidence="1">Belongs to the alkylbase DNA glycosidase AlkA family.</text>
</comment>
<dbReference type="PANTHER" id="PTHR43003">
    <property type="entry name" value="DNA-3-METHYLADENINE GLYCOSYLASE"/>
    <property type="match status" value="1"/>
</dbReference>
<protein>
    <submittedName>
        <fullName evidence="6">Similar to DNA-3-methyladenine glycosylase acc. no. P22134</fullName>
    </submittedName>
</protein>
<dbReference type="EMBL" id="HF935218">
    <property type="protein sequence ID" value="CCX04877.1"/>
    <property type="molecule type" value="Genomic_DNA"/>
</dbReference>
<accession>U4KUU1</accession>
<dbReference type="OMA" id="TSELICI"/>
<dbReference type="SUPFAM" id="SSF48150">
    <property type="entry name" value="DNA-glycosylase"/>
    <property type="match status" value="1"/>
</dbReference>
<dbReference type="Gene3D" id="1.10.340.30">
    <property type="entry name" value="Hypothetical protein, domain 2"/>
    <property type="match status" value="1"/>
</dbReference>
<proteinExistence type="inferred from homology"/>
<dbReference type="STRING" id="1076935.U4KUU1"/>
<dbReference type="SMART" id="SM00478">
    <property type="entry name" value="ENDO3c"/>
    <property type="match status" value="1"/>
</dbReference>